<dbReference type="AlphaFoldDB" id="A0A8D4VM20"/>
<organism evidence="1 2">
    <name type="scientific">Methylogaea oryzae</name>
    <dbReference type="NCBI Taxonomy" id="1295382"/>
    <lineage>
        <taxon>Bacteria</taxon>
        <taxon>Pseudomonadati</taxon>
        <taxon>Pseudomonadota</taxon>
        <taxon>Gammaproteobacteria</taxon>
        <taxon>Methylococcales</taxon>
        <taxon>Methylococcaceae</taxon>
        <taxon>Methylogaea</taxon>
    </lineage>
</organism>
<dbReference type="Proteomes" id="UP000824988">
    <property type="component" value="Chromosome"/>
</dbReference>
<dbReference type="EMBL" id="AP019782">
    <property type="protein sequence ID" value="BBL70338.1"/>
    <property type="molecule type" value="Genomic_DNA"/>
</dbReference>
<dbReference type="RefSeq" id="WP_221048365.1">
    <property type="nucleotide sequence ID" value="NZ_AP019782.1"/>
</dbReference>
<accession>A0A8D4VM20</accession>
<evidence type="ECO:0000313" key="1">
    <source>
        <dbReference type="EMBL" id="BBL70338.1"/>
    </source>
</evidence>
<proteinExistence type="predicted"/>
<protein>
    <submittedName>
        <fullName evidence="1">Mu-like prophage FluMu protein gp29</fullName>
    </submittedName>
</protein>
<dbReference type="KEGG" id="moz:MoryE10_09440"/>
<keyword evidence="2" id="KW-1185">Reference proteome</keyword>
<dbReference type="Pfam" id="PF06074">
    <property type="entry name" value="Portal_Mu"/>
    <property type="match status" value="1"/>
</dbReference>
<name>A0A8D4VM20_9GAMM</name>
<sequence>MAILDQHGNPIKTADIQAPQTARTAWLQRQWADHPGRRLTPARLKQILDEAERGDIQAQSELFADMEEQDGHIASEMAKRILPIPALDWDIQPPADASADEEADAALAKALIEQLPGFPQLLANLATGIGHGFACAEIEWDNSEGQWLPVSLDLQPHDWFVVAPDRKTLLLRSTNVQSWPDGQAVAGDTLQPFGWIVHRHQAKPGMLARRGLFRALAVTFLLKQYALGDLAELLEIFGIPMRLGKYRSGASEEEKRTLLNAIMSIGHNAGGIIPEGMEIAFEAAAEGNADPFMAMVEYCDKTASKLITGGTLNSQADGKSSTNALGRVHADALQKLTSSDAPQIAASLTRDLVFPLLQLNSRRPVTLRRCPRFVFDTSEAEDLSLFADALPKLAPIMQIPTNWAHSRLKIPQPKDGEAVLQAPGTAQPKPPQDTATATAALSAAPTTEVDGDPTPVTALSEQLQTGAADPLKAMLDRIRQAVDGAESLAALRDDLLGLYGDLPSEDLTKVLQTAFACADLAGRFDVSRGE</sequence>
<dbReference type="InterPro" id="IPR009279">
    <property type="entry name" value="Portal_Mu"/>
</dbReference>
<gene>
    <name evidence="1" type="ORF">MoryE10_09440</name>
</gene>
<evidence type="ECO:0000313" key="2">
    <source>
        <dbReference type="Proteomes" id="UP000824988"/>
    </source>
</evidence>
<reference evidence="1" key="1">
    <citation type="submission" date="2019-06" db="EMBL/GenBank/DDBJ databases">
        <title>Complete genome sequence of Methylogaea oryzae strain JCM16910.</title>
        <authorList>
            <person name="Asakawa S."/>
        </authorList>
    </citation>
    <scope>NUCLEOTIDE SEQUENCE</scope>
    <source>
        <strain evidence="1">E10</strain>
    </source>
</reference>